<dbReference type="STRING" id="212042.APH_0822"/>
<evidence type="ECO:0000313" key="2">
    <source>
        <dbReference type="Proteomes" id="UP000001943"/>
    </source>
</evidence>
<accession>Q2GJQ2</accession>
<dbReference type="EnsemblBacteria" id="ABD43361">
    <property type="protein sequence ID" value="ABD43361"/>
    <property type="gene ID" value="APH_0822"/>
</dbReference>
<gene>
    <name evidence="1" type="ordered locus">APH_0822</name>
</gene>
<dbReference type="EMBL" id="CP000235">
    <property type="protein sequence ID" value="ABD43361.1"/>
    <property type="molecule type" value="Genomic_DNA"/>
</dbReference>
<proteinExistence type="predicted"/>
<dbReference type="PaxDb" id="212042-APH_0822"/>
<evidence type="ECO:0000313" key="1">
    <source>
        <dbReference type="EMBL" id="ABD43361.1"/>
    </source>
</evidence>
<dbReference type="KEGG" id="aph:APH_0822"/>
<keyword evidence="2" id="KW-1185">Reference proteome</keyword>
<dbReference type="Proteomes" id="UP000001943">
    <property type="component" value="Chromosome"/>
</dbReference>
<protein>
    <submittedName>
        <fullName evidence="1">Uncharacterized protein</fullName>
    </submittedName>
</protein>
<sequence>MYLIGSDKAKISARYFFIPAEILQGPKSLHEKLLAGLLAAVPVCLGMRKHKNCITCAERS</sequence>
<reference evidence="1 2" key="1">
    <citation type="journal article" date="2006" name="PLoS Genet.">
        <title>Comparative genomics of emerging human ehrlichiosis agents.</title>
        <authorList>
            <person name="Dunning Hotopp J.C."/>
            <person name="Lin M."/>
            <person name="Madupu R."/>
            <person name="Crabtree J."/>
            <person name="Angiuoli S.V."/>
            <person name="Eisen J.A."/>
            <person name="Seshadri R."/>
            <person name="Ren Q."/>
            <person name="Wu M."/>
            <person name="Utterback T.R."/>
            <person name="Smith S."/>
            <person name="Lewis M."/>
            <person name="Khouri H."/>
            <person name="Zhang C."/>
            <person name="Niu H."/>
            <person name="Lin Q."/>
            <person name="Ohashi N."/>
            <person name="Zhi N."/>
            <person name="Nelson W."/>
            <person name="Brinkac L.M."/>
            <person name="Dodson R.J."/>
            <person name="Rosovitz M.J."/>
            <person name="Sundaram J."/>
            <person name="Daugherty S.C."/>
            <person name="Davidsen T."/>
            <person name="Durkin A.S."/>
            <person name="Gwinn M."/>
            <person name="Haft D.H."/>
            <person name="Selengut J.D."/>
            <person name="Sullivan S.A."/>
            <person name="Zafar N."/>
            <person name="Zhou L."/>
            <person name="Benahmed F."/>
            <person name="Forberger H."/>
            <person name="Halpin R."/>
            <person name="Mulligan S."/>
            <person name="Robinson J."/>
            <person name="White O."/>
            <person name="Rikihisa Y."/>
            <person name="Tettelin H."/>
        </authorList>
    </citation>
    <scope>NUCLEOTIDE SEQUENCE [LARGE SCALE GENOMIC DNA]</scope>
    <source>
        <strain evidence="1 2">HZ</strain>
    </source>
</reference>
<dbReference type="HOGENOM" id="CLU_2931012_0_0_5"/>
<name>Q2GJQ2_ANAPZ</name>
<organism evidence="1 2">
    <name type="scientific">Anaplasma phagocytophilum (strain HZ)</name>
    <dbReference type="NCBI Taxonomy" id="212042"/>
    <lineage>
        <taxon>Bacteria</taxon>
        <taxon>Pseudomonadati</taxon>
        <taxon>Pseudomonadota</taxon>
        <taxon>Alphaproteobacteria</taxon>
        <taxon>Rickettsiales</taxon>
        <taxon>Anaplasmataceae</taxon>
        <taxon>Anaplasma</taxon>
        <taxon>phagocytophilum group</taxon>
    </lineage>
</organism>
<dbReference type="AlphaFoldDB" id="Q2GJQ2"/>